<evidence type="ECO:0000313" key="3">
    <source>
        <dbReference type="Proteomes" id="UP000460142"/>
    </source>
</evidence>
<dbReference type="Proteomes" id="UP000460142">
    <property type="component" value="Unassembled WGS sequence"/>
</dbReference>
<gene>
    <name evidence="2" type="ORF">F7R15_22075</name>
</gene>
<reference evidence="2 3" key="1">
    <citation type="submission" date="2019-09" db="EMBL/GenBank/DDBJ databases">
        <title>Draft genome sequences of 48 bacterial type strains from the CCUG.</title>
        <authorList>
            <person name="Tunovic T."/>
            <person name="Pineiro-Iglesias B."/>
            <person name="Unosson C."/>
            <person name="Inganas E."/>
            <person name="Ohlen M."/>
            <person name="Cardew S."/>
            <person name="Jensie-Markopoulos S."/>
            <person name="Salva-Serra F."/>
            <person name="Jaen-Luchoro D."/>
            <person name="Karlsson R."/>
            <person name="Svensson-Stadler L."/>
            <person name="Chun J."/>
            <person name="Moore E."/>
        </authorList>
    </citation>
    <scope>NUCLEOTIDE SEQUENCE [LARGE SCALE GENOMIC DNA]</scope>
    <source>
        <strain evidence="2 3">CCUG 53116</strain>
    </source>
</reference>
<accession>A0A6H9RGH7</accession>
<comment type="caution">
    <text evidence="2">The sequence shown here is derived from an EMBL/GenBank/DDBJ whole genome shotgun (WGS) entry which is preliminary data.</text>
</comment>
<evidence type="ECO:0000313" key="2">
    <source>
        <dbReference type="EMBL" id="KAB0483143.1"/>
    </source>
</evidence>
<dbReference type="AlphaFoldDB" id="A0A6H9RGH7"/>
<organism evidence="2 3">
    <name type="scientific">Pseudomonas reinekei</name>
    <dbReference type="NCBI Taxonomy" id="395598"/>
    <lineage>
        <taxon>Bacteria</taxon>
        <taxon>Pseudomonadati</taxon>
        <taxon>Pseudomonadota</taxon>
        <taxon>Gammaproteobacteria</taxon>
        <taxon>Pseudomonadales</taxon>
        <taxon>Pseudomonadaceae</taxon>
        <taxon>Pseudomonas</taxon>
    </lineage>
</organism>
<protein>
    <submittedName>
        <fullName evidence="2">Uncharacterized protein</fullName>
    </submittedName>
</protein>
<sequence>MSKASPDIPQWRDRHLAGCVWEIAIASRLAPTLDLRRSQIPCGSQPAGDGYRSINTKLKPQPPHPPSTPTLQSQ</sequence>
<dbReference type="OrthoDB" id="7033317at2"/>
<evidence type="ECO:0000256" key="1">
    <source>
        <dbReference type="SAM" id="MobiDB-lite"/>
    </source>
</evidence>
<name>A0A6H9RGH7_PSERE</name>
<dbReference type="EMBL" id="VZPS01000017">
    <property type="protein sequence ID" value="KAB0483143.1"/>
    <property type="molecule type" value="Genomic_DNA"/>
</dbReference>
<feature type="region of interest" description="Disordered" evidence="1">
    <location>
        <begin position="39"/>
        <end position="74"/>
    </location>
</feature>
<proteinExistence type="predicted"/>